<evidence type="ECO:0000256" key="1">
    <source>
        <dbReference type="ARBA" id="ARBA00000694"/>
    </source>
</evidence>
<reference evidence="11" key="1">
    <citation type="submission" date="2014-12" db="EMBL/GenBank/DDBJ databases">
        <title>Insight into the proteome of Arion vulgaris.</title>
        <authorList>
            <person name="Aradska J."/>
            <person name="Bulat T."/>
            <person name="Smidak R."/>
            <person name="Sarate P."/>
            <person name="Gangsoo J."/>
            <person name="Sialana F."/>
            <person name="Bilban M."/>
            <person name="Lubec G."/>
        </authorList>
    </citation>
    <scope>NUCLEOTIDE SEQUENCE</scope>
    <source>
        <tissue evidence="11">Skin</tissue>
    </source>
</reference>
<dbReference type="EMBL" id="HACG01029397">
    <property type="protein sequence ID" value="CEK76262.1"/>
    <property type="molecule type" value="Transcribed_RNA"/>
</dbReference>
<evidence type="ECO:0000256" key="6">
    <source>
        <dbReference type="ARBA" id="ARBA00022741"/>
    </source>
</evidence>
<gene>
    <name evidence="11" type="primary">ORF99215</name>
</gene>
<dbReference type="InterPro" id="IPR039760">
    <property type="entry name" value="MOFRL_protein"/>
</dbReference>
<sequence>MFIGTLQCSAEKMSMFLGRKIFQRTVNLRQKASLYTNITDHGGRLVSNVRTNIGHVSGLDMYNIANLAVSDFPCRHISSSAVRFYEVVPKPKENNTDPKLDAADVFKTAIRAVRPKAMIESMLQYNQLTSTLKVEDKYYKLNRNIYVVGFGKAVLGMARVVEDMLGKHINTGIISIPQGLQEEMTDSQNREMLLAPNSKIVVYEGAADNAVDESAYEASKAIQNLASDLTENDLLIVLCSGGGSTLCPSPHPPITLQELNCMTRLLTRNGANIKELNTVRKNIEILKGGGLALQAKPAKVLSLILSSIIGDPHDLIASGPTCPSQPTPHHCIEILFRLGIMDRTPESIRKYLEREAKNINSIPAFTTQDSVAENAKRYALLWKDVQNIVVGNNSIACEAAAERAAELGYLPLVLTTVLTGEAKEVGFLYAKLAKFIMMCFDRHACSGHNSELSMLETSLVAGGIKKTWINTICNSVDIAHNVNRDICIIAGGETVVHVRGSGIGGKNMESALAAAIQMKEEFRTKTMSVAETRMCFLSCDSDGQDGLTKMAGAVVDQDFLIKVDEYELDMNKYLDDNDSYTLFSHVNGGQNLVRTKLTGTNIMDIVILMVQKPRQHKYHPF</sequence>
<evidence type="ECO:0000256" key="3">
    <source>
        <dbReference type="ARBA" id="ARBA00012101"/>
    </source>
</evidence>
<dbReference type="EC" id="2.7.1.31" evidence="3"/>
<dbReference type="InterPro" id="IPR007835">
    <property type="entry name" value="MOFRL"/>
</dbReference>
<dbReference type="InterPro" id="IPR025286">
    <property type="entry name" value="MOFRL_assoc_dom"/>
</dbReference>
<keyword evidence="7" id="KW-0418">Kinase</keyword>
<dbReference type="PANTHER" id="PTHR12227:SF0">
    <property type="entry name" value="GLYCERATE KINASE"/>
    <property type="match status" value="1"/>
</dbReference>
<dbReference type="Pfam" id="PF05161">
    <property type="entry name" value="MOFRL"/>
    <property type="match status" value="1"/>
</dbReference>
<keyword evidence="5" id="KW-0808">Transferase</keyword>
<keyword evidence="6" id="KW-0547">Nucleotide-binding</keyword>
<comment type="catalytic activity">
    <reaction evidence="1">
        <text>(R)-glycerate + ATP = (2R)-3-phosphoglycerate + ADP + H(+)</text>
        <dbReference type="Rhea" id="RHEA:23516"/>
        <dbReference type="ChEBI" id="CHEBI:15378"/>
        <dbReference type="ChEBI" id="CHEBI:16659"/>
        <dbReference type="ChEBI" id="CHEBI:30616"/>
        <dbReference type="ChEBI" id="CHEBI:58272"/>
        <dbReference type="ChEBI" id="CHEBI:456216"/>
        <dbReference type="EC" id="2.7.1.31"/>
    </reaction>
</comment>
<dbReference type="GO" id="GO:0005737">
    <property type="term" value="C:cytoplasm"/>
    <property type="evidence" value="ECO:0007669"/>
    <property type="project" value="TreeGrafter"/>
</dbReference>
<accession>A0A0B7A6G8</accession>
<dbReference type="GO" id="GO:0005524">
    <property type="term" value="F:ATP binding"/>
    <property type="evidence" value="ECO:0007669"/>
    <property type="project" value="UniProtKB-KW"/>
</dbReference>
<proteinExistence type="inferred from homology"/>
<protein>
    <recommendedName>
        <fullName evidence="4">Glycerate kinase</fullName>
        <ecNumber evidence="3">2.7.1.31</ecNumber>
    </recommendedName>
</protein>
<dbReference type="PANTHER" id="PTHR12227">
    <property type="entry name" value="GLYCERATE KINASE"/>
    <property type="match status" value="1"/>
</dbReference>
<keyword evidence="8" id="KW-0067">ATP-binding</keyword>
<evidence type="ECO:0000313" key="11">
    <source>
        <dbReference type="EMBL" id="CEK76262.1"/>
    </source>
</evidence>
<dbReference type="AlphaFoldDB" id="A0A0B7A6G8"/>
<dbReference type="GO" id="GO:0008887">
    <property type="term" value="F:glycerate kinase activity"/>
    <property type="evidence" value="ECO:0007669"/>
    <property type="project" value="UniProtKB-EC"/>
</dbReference>
<dbReference type="SUPFAM" id="SSF82544">
    <property type="entry name" value="GckA/TtuD-like"/>
    <property type="match status" value="1"/>
</dbReference>
<dbReference type="Gene3D" id="3.40.50.10180">
    <property type="entry name" value="Glycerate kinase, MOFRL-like N-terminal domain"/>
    <property type="match status" value="1"/>
</dbReference>
<feature type="domain" description="MOFRL-associated" evidence="10">
    <location>
        <begin position="102"/>
        <end position="353"/>
    </location>
</feature>
<evidence type="ECO:0000256" key="5">
    <source>
        <dbReference type="ARBA" id="ARBA00022679"/>
    </source>
</evidence>
<dbReference type="Pfam" id="PF13660">
    <property type="entry name" value="DUF4147"/>
    <property type="match status" value="1"/>
</dbReference>
<evidence type="ECO:0000259" key="10">
    <source>
        <dbReference type="Pfam" id="PF13660"/>
    </source>
</evidence>
<name>A0A0B7A6G8_9EUPU</name>
<evidence type="ECO:0000256" key="8">
    <source>
        <dbReference type="ARBA" id="ARBA00022840"/>
    </source>
</evidence>
<dbReference type="InterPro" id="IPR037035">
    <property type="entry name" value="GK-like_C_sf"/>
</dbReference>
<evidence type="ECO:0000256" key="2">
    <source>
        <dbReference type="ARBA" id="ARBA00005393"/>
    </source>
</evidence>
<dbReference type="Gene3D" id="3.40.1480.10">
    <property type="entry name" value="MOFRL domain"/>
    <property type="match status" value="1"/>
</dbReference>
<evidence type="ECO:0000256" key="7">
    <source>
        <dbReference type="ARBA" id="ARBA00022777"/>
    </source>
</evidence>
<dbReference type="InterPro" id="IPR038614">
    <property type="entry name" value="GK_N_sf"/>
</dbReference>
<organism evidence="11">
    <name type="scientific">Arion vulgaris</name>
    <dbReference type="NCBI Taxonomy" id="1028688"/>
    <lineage>
        <taxon>Eukaryota</taxon>
        <taxon>Metazoa</taxon>
        <taxon>Spiralia</taxon>
        <taxon>Lophotrochozoa</taxon>
        <taxon>Mollusca</taxon>
        <taxon>Gastropoda</taxon>
        <taxon>Heterobranchia</taxon>
        <taxon>Euthyneura</taxon>
        <taxon>Panpulmonata</taxon>
        <taxon>Eupulmonata</taxon>
        <taxon>Stylommatophora</taxon>
        <taxon>Helicina</taxon>
        <taxon>Arionoidea</taxon>
        <taxon>Arionidae</taxon>
        <taxon>Arion</taxon>
    </lineage>
</organism>
<comment type="similarity">
    <text evidence="2">Belongs to the glycerate kinase type-2 family.</text>
</comment>
<feature type="domain" description="MOFRL" evidence="9">
    <location>
        <begin position="486"/>
        <end position="604"/>
    </location>
</feature>
<evidence type="ECO:0000259" key="9">
    <source>
        <dbReference type="Pfam" id="PF05161"/>
    </source>
</evidence>
<dbReference type="FunFam" id="3.40.50.10180:FF:000001">
    <property type="entry name" value="Glycerate kinase"/>
    <property type="match status" value="1"/>
</dbReference>
<evidence type="ECO:0000256" key="4">
    <source>
        <dbReference type="ARBA" id="ARBA00020720"/>
    </source>
</evidence>